<evidence type="ECO:0000256" key="6">
    <source>
        <dbReference type="ARBA" id="ARBA00023049"/>
    </source>
</evidence>
<keyword evidence="2" id="KW-0645">Protease</keyword>
<organism evidence="10">
    <name type="scientific">Thiothrix fructosivorans</name>
    <dbReference type="NCBI Taxonomy" id="111770"/>
    <lineage>
        <taxon>Bacteria</taxon>
        <taxon>Pseudomonadati</taxon>
        <taxon>Pseudomonadota</taxon>
        <taxon>Gammaproteobacteria</taxon>
        <taxon>Thiotrichales</taxon>
        <taxon>Thiotrichaceae</taxon>
        <taxon>Thiothrix</taxon>
    </lineage>
</organism>
<protein>
    <submittedName>
        <fullName evidence="10">M23 family metallopeptidase</fullName>
    </submittedName>
</protein>
<dbReference type="InterPro" id="IPR050570">
    <property type="entry name" value="Cell_wall_metabolism_enzyme"/>
</dbReference>
<proteinExistence type="predicted"/>
<dbReference type="AlphaFoldDB" id="A0A8B0SQP3"/>
<dbReference type="InterPro" id="IPR011055">
    <property type="entry name" value="Dup_hybrid_motif"/>
</dbReference>
<dbReference type="InterPro" id="IPR016047">
    <property type="entry name" value="M23ase_b-sheet_dom"/>
</dbReference>
<dbReference type="EMBL" id="JAFMPM010000006">
    <property type="protein sequence ID" value="MBO0613344.1"/>
    <property type="molecule type" value="Genomic_DNA"/>
</dbReference>
<keyword evidence="3" id="KW-0479">Metal-binding</keyword>
<reference evidence="10" key="2">
    <citation type="submission" date="2021-04" db="EMBL/GenBank/DDBJ databases">
        <title>Complete Genome and methylome analysis of Thiothrix fructosivorans ATCC 49748.</title>
        <authorList>
            <person name="Fomenkov A."/>
            <person name="Sun L."/>
            <person name="Vincze T."/>
            <person name="Grabovich M.Y."/>
            <person name="Roberts R.J."/>
        </authorList>
    </citation>
    <scope>NUCLEOTIDE SEQUENCE</scope>
    <source>
        <strain evidence="10">ATCC 49748</strain>
    </source>
</reference>
<keyword evidence="5" id="KW-0862">Zinc</keyword>
<dbReference type="PANTHER" id="PTHR21666:SF288">
    <property type="entry name" value="CELL DIVISION PROTEIN YTFB"/>
    <property type="match status" value="1"/>
</dbReference>
<dbReference type="Pfam" id="PF01551">
    <property type="entry name" value="Peptidase_M23"/>
    <property type="match status" value="1"/>
</dbReference>
<name>A0A8B0SQP3_9GAMM</name>
<evidence type="ECO:0000313" key="10">
    <source>
        <dbReference type="EMBL" id="QTX11222.1"/>
    </source>
</evidence>
<evidence type="ECO:0000256" key="7">
    <source>
        <dbReference type="SAM" id="MobiDB-lite"/>
    </source>
</evidence>
<evidence type="ECO:0000256" key="5">
    <source>
        <dbReference type="ARBA" id="ARBA00022833"/>
    </source>
</evidence>
<comment type="cofactor">
    <cofactor evidence="1">
        <name>Zn(2+)</name>
        <dbReference type="ChEBI" id="CHEBI:29105"/>
    </cofactor>
</comment>
<evidence type="ECO:0000256" key="3">
    <source>
        <dbReference type="ARBA" id="ARBA00022723"/>
    </source>
</evidence>
<dbReference type="GO" id="GO:0006508">
    <property type="term" value="P:proteolysis"/>
    <property type="evidence" value="ECO:0007669"/>
    <property type="project" value="UniProtKB-KW"/>
</dbReference>
<keyword evidence="6" id="KW-0482">Metalloprotease</keyword>
<evidence type="ECO:0000313" key="9">
    <source>
        <dbReference type="EMBL" id="MBO0613344.1"/>
    </source>
</evidence>
<reference evidence="9 11" key="1">
    <citation type="submission" date="2021-03" db="EMBL/GenBank/DDBJ databases">
        <title>Draft genome and methylome analysis of Thiotrix fructosivoruns ATCC 49748.</title>
        <authorList>
            <person name="Fomenkov A."/>
            <person name="Grabovich M.Y."/>
            <person name="Roberts R.J."/>
        </authorList>
    </citation>
    <scope>NUCLEOTIDE SEQUENCE [LARGE SCALE GENOMIC DNA]</scope>
    <source>
        <strain evidence="9 11">ATCC 49748</strain>
    </source>
</reference>
<dbReference type="PANTHER" id="PTHR21666">
    <property type="entry name" value="PEPTIDASE-RELATED"/>
    <property type="match status" value="1"/>
</dbReference>
<dbReference type="GO" id="GO:0046872">
    <property type="term" value="F:metal ion binding"/>
    <property type="evidence" value="ECO:0007669"/>
    <property type="project" value="UniProtKB-KW"/>
</dbReference>
<feature type="region of interest" description="Disordered" evidence="7">
    <location>
        <begin position="59"/>
        <end position="80"/>
    </location>
</feature>
<dbReference type="EMBL" id="CP072748">
    <property type="protein sequence ID" value="QTX11222.1"/>
    <property type="molecule type" value="Genomic_DNA"/>
</dbReference>
<dbReference type="Gene3D" id="3.10.450.350">
    <property type="match status" value="1"/>
</dbReference>
<dbReference type="Proteomes" id="UP000664466">
    <property type="component" value="Unassembled WGS sequence"/>
</dbReference>
<evidence type="ECO:0000256" key="1">
    <source>
        <dbReference type="ARBA" id="ARBA00001947"/>
    </source>
</evidence>
<evidence type="ECO:0000259" key="8">
    <source>
        <dbReference type="Pfam" id="PF01551"/>
    </source>
</evidence>
<feature type="domain" description="M23ase beta-sheet core" evidence="8">
    <location>
        <begin position="390"/>
        <end position="486"/>
    </location>
</feature>
<dbReference type="Gene3D" id="2.70.70.10">
    <property type="entry name" value="Glucose Permease (Domain IIA)"/>
    <property type="match status" value="1"/>
</dbReference>
<keyword evidence="11" id="KW-1185">Reference proteome</keyword>
<keyword evidence="4" id="KW-0378">Hydrolase</keyword>
<dbReference type="CDD" id="cd12797">
    <property type="entry name" value="M23_peptidase"/>
    <property type="match status" value="1"/>
</dbReference>
<dbReference type="SUPFAM" id="SSF51261">
    <property type="entry name" value="Duplicated hybrid motif"/>
    <property type="match status" value="1"/>
</dbReference>
<sequence>MSSSTRRPQPKKSWDEAMKGFDFPGGYIPVDHKAESAKSSSKPSSVKNLFKPVAPANVRLTPAKPKPEKTRQTQAKMAATSTRKPLRYLATRSLLLACGLATLGNLPVYSMINTSKDGQVINLTDPLLDNNSPAQVIKDLNLPAVAVESFSGYAMDVLPDATQGNWSMRTIGADDSLATILGGLELTKTSQKLLEDSAIKQALNHLKTDSRLFTQVVDGSLQQLIYAKSKDETYIVSVTDDGYVGKWDTTALESRNAKIAFSVKHSIQRDGKSAGLSTSLIRQISQIFQKDVDFKKGVKVGDKVGVIFEDFVYQGESIYTDKVLAAEYTTSKQTYQRIRFTLAEGRTDYFRPDGDTELKRPAFDRKPLTDGRLSSGFGMRNHPVFFLRKNHAGTDFAAPRGTPIHATADGTVKVMERQGGYGNLVELRHDGNITTRYGHMSAFNEDFKPGSAVKRGEIIGYVGSTGTSTGNHVHYEFRVNGEPQNPMAVEIPQVGIMSADEMQAFKNRASAMVQELADLRKLATQPLQSMPSG</sequence>
<gene>
    <name evidence="10" type="ORF">J1836_002335</name>
    <name evidence="9" type="ORF">J1836_10485</name>
</gene>
<accession>A0A8B0SQP3</accession>
<dbReference type="GO" id="GO:0004222">
    <property type="term" value="F:metalloendopeptidase activity"/>
    <property type="evidence" value="ECO:0007669"/>
    <property type="project" value="TreeGrafter"/>
</dbReference>
<dbReference type="RefSeq" id="WP_207251044.1">
    <property type="nucleotide sequence ID" value="NZ_JAFMPM010000006.1"/>
</dbReference>
<evidence type="ECO:0000256" key="2">
    <source>
        <dbReference type="ARBA" id="ARBA00022670"/>
    </source>
</evidence>
<evidence type="ECO:0000313" key="11">
    <source>
        <dbReference type="Proteomes" id="UP000664466"/>
    </source>
</evidence>
<evidence type="ECO:0000256" key="4">
    <source>
        <dbReference type="ARBA" id="ARBA00022801"/>
    </source>
</evidence>